<feature type="region of interest" description="Disordered" evidence="6">
    <location>
        <begin position="26"/>
        <end position="84"/>
    </location>
</feature>
<comment type="subcellular location">
    <subcellularLocation>
        <location evidence="1">Cell membrane</location>
        <topology evidence="1">Lipid-anchor</topology>
    </subcellularLocation>
</comment>
<evidence type="ECO:0000256" key="6">
    <source>
        <dbReference type="SAM" id="MobiDB-lite"/>
    </source>
</evidence>
<evidence type="ECO:0000313" key="9">
    <source>
        <dbReference type="Proteomes" id="UP000317904"/>
    </source>
</evidence>
<gene>
    <name evidence="8" type="ORF">FJM01_01100</name>
</gene>
<evidence type="ECO:0000313" key="8">
    <source>
        <dbReference type="EMBL" id="TPI02331.1"/>
    </source>
</evidence>
<keyword evidence="2 7" id="KW-0732">Signal</keyword>
<evidence type="ECO:0000256" key="3">
    <source>
        <dbReference type="ARBA" id="ARBA00022737"/>
    </source>
</evidence>
<feature type="chain" id="PRO_5021497686" evidence="7">
    <location>
        <begin position="24"/>
        <end position="273"/>
    </location>
</feature>
<keyword evidence="3" id="KW-0677">Repeat</keyword>
<proteinExistence type="predicted"/>
<feature type="compositionally biased region" description="Low complexity" evidence="6">
    <location>
        <begin position="74"/>
        <end position="84"/>
    </location>
</feature>
<name>A0A502M7S5_9MOLU</name>
<evidence type="ECO:0000256" key="2">
    <source>
        <dbReference type="ARBA" id="ARBA00022729"/>
    </source>
</evidence>
<dbReference type="RefSeq" id="WP_140700979.1">
    <property type="nucleotide sequence ID" value="NZ_VFSY01000021.1"/>
</dbReference>
<sequence length="273" mass="29197">MKTKKFVALLGVILPVAALPAIAASCGKTEEKKTEEVKPTPAPTPAPTPEPAPAPTPKEGTGSNEGTGNAGSGTTSPNTTPAVAPVTASPAEIAKANAENTKTVNAILNYPQTVLADFSKLITAVSAEIPELDKKVTSIRDEFKKEYDSKKTTKDKSEALALGRKATAELMKAKQLVVDVAREKAQNALNYYSTLSEQDKKAYVSIKNQAEQWLKVNTANDMGNVLFIANKIEKDVQAIKDSKLPAKREKKADDLDEGTEKSSDMKAKKEEKA</sequence>
<dbReference type="NCBIfam" id="NF033817">
    <property type="entry name" value="Mplas_variab_LP"/>
    <property type="match status" value="1"/>
</dbReference>
<feature type="region of interest" description="Disordered" evidence="6">
    <location>
        <begin position="239"/>
        <end position="273"/>
    </location>
</feature>
<comment type="caution">
    <text evidence="8">The sequence shown here is derived from an EMBL/GenBank/DDBJ whole genome shotgun (WGS) entry which is preliminary data.</text>
</comment>
<feature type="signal peptide" evidence="7">
    <location>
        <begin position="1"/>
        <end position="23"/>
    </location>
</feature>
<evidence type="ECO:0000256" key="4">
    <source>
        <dbReference type="ARBA" id="ARBA00023139"/>
    </source>
</evidence>
<evidence type="ECO:0000256" key="7">
    <source>
        <dbReference type="SAM" id="SignalP"/>
    </source>
</evidence>
<evidence type="ECO:0000256" key="1">
    <source>
        <dbReference type="ARBA" id="ARBA00004193"/>
    </source>
</evidence>
<reference evidence="8 9" key="1">
    <citation type="submission" date="2019-06" db="EMBL/GenBank/DDBJ databases">
        <title>A comparative genomics study of ostrich specific Mycoplasmas.</title>
        <authorList>
            <person name="Botes A."/>
            <person name="Nel T."/>
        </authorList>
    </citation>
    <scope>NUCLEOTIDE SEQUENCE [LARGE SCALE GENOMIC DNA]</scope>
    <source>
        <strain evidence="8 9">Ms01</strain>
    </source>
</reference>
<organism evidence="8 9">
    <name type="scientific">Mycoplasma struthionis</name>
    <dbReference type="NCBI Taxonomy" id="538220"/>
    <lineage>
        <taxon>Bacteria</taxon>
        <taxon>Bacillati</taxon>
        <taxon>Mycoplasmatota</taxon>
        <taxon>Mollicutes</taxon>
        <taxon>Mycoplasmataceae</taxon>
        <taxon>Mycoplasma</taxon>
    </lineage>
</organism>
<dbReference type="AlphaFoldDB" id="A0A502M7S5"/>
<feature type="compositionally biased region" description="Basic and acidic residues" evidence="6">
    <location>
        <begin position="28"/>
        <end position="38"/>
    </location>
</feature>
<evidence type="ECO:0000256" key="5">
    <source>
        <dbReference type="ARBA" id="ARBA00023288"/>
    </source>
</evidence>
<keyword evidence="5 8" id="KW-0449">Lipoprotein</keyword>
<dbReference type="EMBL" id="VFSY01000021">
    <property type="protein sequence ID" value="TPI02331.1"/>
    <property type="molecule type" value="Genomic_DNA"/>
</dbReference>
<protein>
    <submittedName>
        <fullName evidence="8">Variable surface lipoprotein</fullName>
    </submittedName>
</protein>
<dbReference type="InterPro" id="IPR049890">
    <property type="entry name" value="VlpA-F-like_signal"/>
</dbReference>
<dbReference type="Proteomes" id="UP000317904">
    <property type="component" value="Unassembled WGS sequence"/>
</dbReference>
<feature type="compositionally biased region" description="Pro residues" evidence="6">
    <location>
        <begin position="40"/>
        <end position="56"/>
    </location>
</feature>
<dbReference type="PROSITE" id="PS51257">
    <property type="entry name" value="PROKAR_LIPOPROTEIN"/>
    <property type="match status" value="1"/>
</dbReference>
<dbReference type="GO" id="GO:0005886">
    <property type="term" value="C:plasma membrane"/>
    <property type="evidence" value="ECO:0007669"/>
    <property type="project" value="UniProtKB-SubCell"/>
</dbReference>
<accession>A0A502M7S5</accession>
<keyword evidence="4" id="KW-0564">Palmitate</keyword>